<sequence>MTFISYAQNFEDVMLWRALKHVERGFWIDVGAAHPDEYSITRAFSDRGWRGINIEANPSFAVRIAGARPRDVTLAVAVGVSSEPVRFFEVVGTGLSTTHGDIADRHRAAGFEVREHETPSRRLATICDEHASAEIHFLKVDVEGSEAEVLAGADFARHRPWIVLVEATKPLSQEEAFSEWEPLLLSANYRFAWFDGLNRFYIAAEHWEALSSAFATPPNVFDDFIRAGDTEQLNRIVGAETRAGEAEARAGQAELRALKAETQAMQAGARANQAETRAARVEARAVQAEATARREAARTTIAVSRAEAAETCLAHIHTSTSWRLTAPIRAAREAARGRLGLALVEAGMAPTRVERLKRSAGEDGGHLKKAARIAFYAATRVAVRLPGSRAADAWLRRIAPGGWRWLHQRSDAYLASALQTRVASHRVIPSHAIGSAALASSPIPLSPAHRLTLVVHQFHSGSAPGDAITNSMLLIRSWLRGQGYESEIFVEHRHPALADDLLEIGDLPQHDDYVLIVHHSMGYDALDRILALPARKILMYHNITPPEFLSDFPVSVRYAEIGRQQLGIMRPHMYAALADSDYNALELRAFGYTSPAACPLLFDVDAIRARAGSGADAPRPGDQPFTILFVGRIVASKGQADLVDAFATFRGEWDKPARLVLVGRSAGDEAEYPTEIRRRIALHGLDGDVILTGPVSDEALHGWYQAADLYVSLSHHEGFGVPLIEAMAHGVPVLAWPAGAVPYTLSGASVLLQDRAPEAVGYAMLQLARDPDRRARIVAGQREVLGRFRLERHTQTLMQALLSAGAAPPASRTARDIMAANLRVTVTGHISGSYSLAIVNRTTALALEARQPGRIRILPWENGPATTLDGVPTEELGPVSELISRPPAVTGPELVLSQHYPIHVPQDPRDGAAVMVFWEESLLPAETVARINGGFRGVLAPSSFVAKALIDSGVSLPIAAAGYAPSLDAFFSIGEQRSSRPRPIDEPFTFVHVSSCFPRKGVDALLAAYAAAFRRGDSVRLVIKGFPNPHNDVAEQIAALRMADPELPEITFVNEDLAGEALLDLYRTADVMVLPARGEGFNMPAAEAVAAGIPLIVTGFGGHLDFCTPDEARFIGYRFAPSRSHIASAGSVWVEPDRDDLVRALREAFQDLQGGGGRFAGMAERARAALVQRLDAAAWADRAWDMMIDILLAAAPRPMRLAWVSTWDVRCGIAEYSRFLTKGMGDAGAAMQTTIICDSRTAPSSVGKERVRVGWTITDVHTAETLAREIAVLDADVVVIQHQPGLIEWQQLRHLLLDRRVAGRVVTVTLHAAPRIMEIPEEDRLATLEVLRGIARVVVHQVADLNLLKDLGLTANVTLFPQGAPANWVAPAARALSNEDAPVIGCFGFLAPGKGIGRLIEAASILKARWPGLQLKLLNALHPYAPRTELTRCQALAESLGLADAIAWETEFLPLEECQHRLSQCDLVVLAYDESKESSSAAIRVALASGAPVAVTPVAIFEEVIGAVHRFESLDAEAVAQGVDALLRNRPMRRHYQVRAAAWLEEHAWDSLGRRFRGMLQGLRVNTERLS</sequence>
<reference evidence="5" key="1">
    <citation type="journal article" date="2021" name="Syst. Appl. Microbiol.">
        <title>Roseomonas hellenica sp. nov., isolated from roots of wild-growing Alkanna tinctoria.</title>
        <authorList>
            <person name="Rat A."/>
            <person name="Naranjo H.D."/>
            <person name="Lebbe L."/>
            <person name="Cnockaert M."/>
            <person name="Krigas N."/>
            <person name="Grigoriadou K."/>
            <person name="Maloupa E."/>
            <person name="Willems A."/>
        </authorList>
    </citation>
    <scope>NUCLEOTIDE SEQUENCE [LARGE SCALE GENOMIC DNA]</scope>
    <source>
        <strain evidence="5">LMG 31523</strain>
    </source>
</reference>
<feature type="coiled-coil region" evidence="1">
    <location>
        <begin position="264"/>
        <end position="291"/>
    </location>
</feature>
<dbReference type="SUPFAM" id="SSF53335">
    <property type="entry name" value="S-adenosyl-L-methionine-dependent methyltransferases"/>
    <property type="match status" value="1"/>
</dbReference>
<keyword evidence="4" id="KW-0489">Methyltransferase</keyword>
<evidence type="ECO:0000259" key="3">
    <source>
        <dbReference type="Pfam" id="PF05050"/>
    </source>
</evidence>
<feature type="domain" description="Glycosyl transferase family 1" evidence="2">
    <location>
        <begin position="1376"/>
        <end position="1540"/>
    </location>
</feature>
<dbReference type="GO" id="GO:0008168">
    <property type="term" value="F:methyltransferase activity"/>
    <property type="evidence" value="ECO:0007669"/>
    <property type="project" value="UniProtKB-KW"/>
</dbReference>
<protein>
    <submittedName>
        <fullName evidence="4">FkbM family methyltransferase</fullName>
    </submittedName>
</protein>
<dbReference type="Pfam" id="PF05050">
    <property type="entry name" value="Methyltransf_21"/>
    <property type="match status" value="1"/>
</dbReference>
<evidence type="ECO:0000259" key="2">
    <source>
        <dbReference type="Pfam" id="PF00534"/>
    </source>
</evidence>
<organism evidence="4 5">
    <name type="scientific">Plastoroseomonas hellenica</name>
    <dbReference type="NCBI Taxonomy" id="2687306"/>
    <lineage>
        <taxon>Bacteria</taxon>
        <taxon>Pseudomonadati</taxon>
        <taxon>Pseudomonadota</taxon>
        <taxon>Alphaproteobacteria</taxon>
        <taxon>Acetobacterales</taxon>
        <taxon>Acetobacteraceae</taxon>
        <taxon>Plastoroseomonas</taxon>
    </lineage>
</organism>
<dbReference type="CDD" id="cd03801">
    <property type="entry name" value="GT4_PimA-like"/>
    <property type="match status" value="1"/>
</dbReference>
<accession>A0ABS5F1W2</accession>
<proteinExistence type="predicted"/>
<evidence type="ECO:0000256" key="1">
    <source>
        <dbReference type="SAM" id="Coils"/>
    </source>
</evidence>
<dbReference type="NCBIfam" id="TIGR01444">
    <property type="entry name" value="fkbM_fam"/>
    <property type="match status" value="1"/>
</dbReference>
<evidence type="ECO:0000313" key="5">
    <source>
        <dbReference type="Proteomes" id="UP001196870"/>
    </source>
</evidence>
<comment type="caution">
    <text evidence="4">The sequence shown here is derived from an EMBL/GenBank/DDBJ whole genome shotgun (WGS) entry which is preliminary data.</text>
</comment>
<feature type="domain" description="Glycosyl transferase family 1" evidence="2">
    <location>
        <begin position="985"/>
        <end position="1119"/>
    </location>
</feature>
<dbReference type="InterPro" id="IPR006342">
    <property type="entry name" value="FkbM_mtfrase"/>
</dbReference>
<keyword evidence="1" id="KW-0175">Coiled coil</keyword>
<dbReference type="PANTHER" id="PTHR46656">
    <property type="entry name" value="PUTATIVE-RELATED"/>
    <property type="match status" value="1"/>
</dbReference>
<feature type="domain" description="Glycosyl transferase family 1" evidence="2">
    <location>
        <begin position="622"/>
        <end position="780"/>
    </location>
</feature>
<evidence type="ECO:0000313" key="4">
    <source>
        <dbReference type="EMBL" id="MBR0666561.1"/>
    </source>
</evidence>
<dbReference type="GO" id="GO:0032259">
    <property type="term" value="P:methylation"/>
    <property type="evidence" value="ECO:0007669"/>
    <property type="project" value="UniProtKB-KW"/>
</dbReference>
<dbReference type="SUPFAM" id="SSF53756">
    <property type="entry name" value="UDP-Glycosyltransferase/glycogen phosphorylase"/>
    <property type="match status" value="3"/>
</dbReference>
<gene>
    <name evidence="4" type="ORF">GXW71_19540</name>
</gene>
<dbReference type="InterPro" id="IPR029063">
    <property type="entry name" value="SAM-dependent_MTases_sf"/>
</dbReference>
<dbReference type="Gene3D" id="3.40.50.2000">
    <property type="entry name" value="Glycogen Phosphorylase B"/>
    <property type="match status" value="3"/>
</dbReference>
<feature type="domain" description="Methyltransferase FkbM" evidence="3">
    <location>
        <begin position="29"/>
        <end position="191"/>
    </location>
</feature>
<name>A0ABS5F1W2_9PROT</name>
<keyword evidence="4" id="KW-0808">Transferase</keyword>
<dbReference type="PANTHER" id="PTHR46656:SF3">
    <property type="entry name" value="PUTATIVE-RELATED"/>
    <property type="match status" value="1"/>
</dbReference>
<dbReference type="RefSeq" id="WP_211854258.1">
    <property type="nucleotide sequence ID" value="NZ_JAAGBB010000024.1"/>
</dbReference>
<dbReference type="Pfam" id="PF00534">
    <property type="entry name" value="Glycos_transf_1"/>
    <property type="match status" value="3"/>
</dbReference>
<dbReference type="EMBL" id="JAAGBB010000024">
    <property type="protein sequence ID" value="MBR0666561.1"/>
    <property type="molecule type" value="Genomic_DNA"/>
</dbReference>
<dbReference type="Proteomes" id="UP001196870">
    <property type="component" value="Unassembled WGS sequence"/>
</dbReference>
<dbReference type="Gene3D" id="3.40.50.150">
    <property type="entry name" value="Vaccinia Virus protein VP39"/>
    <property type="match status" value="1"/>
</dbReference>
<keyword evidence="5" id="KW-1185">Reference proteome</keyword>
<dbReference type="InterPro" id="IPR001296">
    <property type="entry name" value="Glyco_trans_1"/>
</dbReference>